<evidence type="ECO:0000313" key="2">
    <source>
        <dbReference type="EMBL" id="GMN45557.1"/>
    </source>
</evidence>
<accession>A0AA88A3A8</accession>
<gene>
    <name evidence="2" type="ORF">TIFTF001_014747</name>
</gene>
<organism evidence="2 3">
    <name type="scientific">Ficus carica</name>
    <name type="common">Common fig</name>
    <dbReference type="NCBI Taxonomy" id="3494"/>
    <lineage>
        <taxon>Eukaryota</taxon>
        <taxon>Viridiplantae</taxon>
        <taxon>Streptophyta</taxon>
        <taxon>Embryophyta</taxon>
        <taxon>Tracheophyta</taxon>
        <taxon>Spermatophyta</taxon>
        <taxon>Magnoliopsida</taxon>
        <taxon>eudicotyledons</taxon>
        <taxon>Gunneridae</taxon>
        <taxon>Pentapetalae</taxon>
        <taxon>rosids</taxon>
        <taxon>fabids</taxon>
        <taxon>Rosales</taxon>
        <taxon>Moraceae</taxon>
        <taxon>Ficeae</taxon>
        <taxon>Ficus</taxon>
    </lineage>
</organism>
<reference evidence="2" key="1">
    <citation type="submission" date="2023-07" db="EMBL/GenBank/DDBJ databases">
        <title>draft genome sequence of fig (Ficus carica).</title>
        <authorList>
            <person name="Takahashi T."/>
            <person name="Nishimura K."/>
        </authorList>
    </citation>
    <scope>NUCLEOTIDE SEQUENCE</scope>
</reference>
<feature type="compositionally biased region" description="Acidic residues" evidence="1">
    <location>
        <begin position="20"/>
        <end position="33"/>
    </location>
</feature>
<feature type="region of interest" description="Disordered" evidence="1">
    <location>
        <begin position="13"/>
        <end position="33"/>
    </location>
</feature>
<protein>
    <submittedName>
        <fullName evidence="2">Uncharacterized protein</fullName>
    </submittedName>
</protein>
<evidence type="ECO:0000256" key="1">
    <source>
        <dbReference type="SAM" id="MobiDB-lite"/>
    </source>
</evidence>
<evidence type="ECO:0000313" key="3">
    <source>
        <dbReference type="Proteomes" id="UP001187192"/>
    </source>
</evidence>
<dbReference type="AlphaFoldDB" id="A0AA88A3A8"/>
<sequence>MDGEEQEILQLGFSGAAEDFLYDDDDDCDSSGG</sequence>
<dbReference type="Proteomes" id="UP001187192">
    <property type="component" value="Unassembled WGS sequence"/>
</dbReference>
<dbReference type="EMBL" id="BTGU01000020">
    <property type="protein sequence ID" value="GMN45557.1"/>
    <property type="molecule type" value="Genomic_DNA"/>
</dbReference>
<keyword evidence="3" id="KW-1185">Reference proteome</keyword>
<proteinExistence type="predicted"/>
<comment type="caution">
    <text evidence="2">The sequence shown here is derived from an EMBL/GenBank/DDBJ whole genome shotgun (WGS) entry which is preliminary data.</text>
</comment>
<name>A0AA88A3A8_FICCA</name>